<dbReference type="EMBL" id="JACCHT010000001">
    <property type="protein sequence ID" value="NYT27564.1"/>
    <property type="molecule type" value="Genomic_DNA"/>
</dbReference>
<dbReference type="Pfam" id="PF01402">
    <property type="entry name" value="RHH_1"/>
    <property type="match status" value="1"/>
</dbReference>
<dbReference type="GO" id="GO:0006355">
    <property type="term" value="P:regulation of DNA-templated transcription"/>
    <property type="evidence" value="ECO:0007669"/>
    <property type="project" value="InterPro"/>
</dbReference>
<accession>A0A853F125</accession>
<dbReference type="InterPro" id="IPR002145">
    <property type="entry name" value="CopG"/>
</dbReference>
<dbReference type="CDD" id="cd22233">
    <property type="entry name" value="RHH_CopAso-like"/>
    <property type="match status" value="1"/>
</dbReference>
<dbReference type="InterPro" id="IPR010985">
    <property type="entry name" value="Ribbon_hlx_hlx"/>
</dbReference>
<reference evidence="2 3" key="1">
    <citation type="submission" date="2020-05" db="EMBL/GenBank/DDBJ databases">
        <title>Horizontal transmission and recombination maintain forever young bacterial symbiont genomes.</title>
        <authorList>
            <person name="Russell S.L."/>
            <person name="Pepper-Tunick E."/>
            <person name="Svedberg J."/>
            <person name="Byrne A."/>
            <person name="Ruelas Castillo J."/>
            <person name="Vollmers C."/>
            <person name="Beinart R.A."/>
            <person name="Corbett-Detig R."/>
        </authorList>
    </citation>
    <scope>NUCLEOTIDE SEQUENCE [LARGE SCALE GENOMIC DNA]</scope>
    <source>
        <strain evidence="2">455</strain>
    </source>
</reference>
<evidence type="ECO:0000313" key="2">
    <source>
        <dbReference type="EMBL" id="NYT27564.1"/>
    </source>
</evidence>
<gene>
    <name evidence="2" type="ORF">H0A76_06500</name>
</gene>
<protein>
    <submittedName>
        <fullName evidence="2">Ribbon-helix-helix protein, CopG family</fullName>
    </submittedName>
</protein>
<sequence length="90" mass="10045">MNTTPSIAISTRIPAEMVKGLDEVASLTERSRSFHIKKALNLYLINCKQQSVKNDTLQELDSAFSELNAALKNQNNLSTLDNLIDELEHS</sequence>
<evidence type="ECO:0000313" key="3">
    <source>
        <dbReference type="Proteomes" id="UP000568751"/>
    </source>
</evidence>
<name>A0A853F125_9GAMM</name>
<evidence type="ECO:0000259" key="1">
    <source>
        <dbReference type="Pfam" id="PF01402"/>
    </source>
</evidence>
<dbReference type="AlphaFoldDB" id="A0A853F125"/>
<feature type="domain" description="Ribbon-helix-helix protein CopG" evidence="1">
    <location>
        <begin position="9"/>
        <end position="44"/>
    </location>
</feature>
<proteinExistence type="predicted"/>
<organism evidence="2 3">
    <name type="scientific">Candidatus Thiodubiliella endoseptemdiera</name>
    <dbReference type="NCBI Taxonomy" id="2738886"/>
    <lineage>
        <taxon>Bacteria</taxon>
        <taxon>Pseudomonadati</taxon>
        <taxon>Pseudomonadota</taxon>
        <taxon>Gammaproteobacteria</taxon>
        <taxon>Candidatus Pseudothioglobaceae</taxon>
        <taxon>Candidatus Thiodubiliella</taxon>
    </lineage>
</organism>
<comment type="caution">
    <text evidence="2">The sequence shown here is derived from an EMBL/GenBank/DDBJ whole genome shotgun (WGS) entry which is preliminary data.</text>
</comment>
<dbReference type="SUPFAM" id="SSF47598">
    <property type="entry name" value="Ribbon-helix-helix"/>
    <property type="match status" value="1"/>
</dbReference>
<dbReference type="Proteomes" id="UP000568751">
    <property type="component" value="Unassembled WGS sequence"/>
</dbReference>